<dbReference type="AlphaFoldDB" id="A0AAN8EB77"/>
<name>A0AAN8EB77_9EURO</name>
<reference evidence="2 3" key="1">
    <citation type="submission" date="2022-12" db="EMBL/GenBank/DDBJ databases">
        <title>Genomic features and morphological characterization of a novel Knufia sp. strain isolated from spacecraft assembly facility.</title>
        <authorList>
            <person name="Teixeira M."/>
            <person name="Chander A.M."/>
            <person name="Stajich J.E."/>
            <person name="Venkateswaran K."/>
        </authorList>
    </citation>
    <scope>NUCLEOTIDE SEQUENCE [LARGE SCALE GENOMIC DNA]</scope>
    <source>
        <strain evidence="2 3">FJI-L2-BK-P2</strain>
    </source>
</reference>
<dbReference type="PROSITE" id="PS50097">
    <property type="entry name" value="BTB"/>
    <property type="match status" value="1"/>
</dbReference>
<dbReference type="EMBL" id="JAKLMC020000021">
    <property type="protein sequence ID" value="KAK5951194.1"/>
    <property type="molecule type" value="Genomic_DNA"/>
</dbReference>
<sequence>MTQNNTLRTLQKHIWNEYAARARFRMLTFKQATDNGVGEPVDESLDEFIDKYIDNHSDEPTNQPIDVWDLSVSLTDPTILKIPRSASIGCFFEIRDELCAAGIPCDIVIKCEKIQYQAHLAVLAEHSTLFQELAKAPPLGPLKREVDLSRLKFRGVLDVLHYIYTGFYRTWGTSLGHVSAYVAAVELGVVGMKDRALADTTQCFEKILCRYPQLDALGSYDTILDADIYAVKVIFLMTKRDDPLREHIVRLCLKHAIKTKRHPELVELLSEHEPIAWKLGLDMQQVMQEEKTQAVSRALVLYRDSDLYRAAVRADAERMVEEEKLMSKKVEASKLPRSSPFGWLYLARKST</sequence>
<dbReference type="Gene3D" id="3.30.710.10">
    <property type="entry name" value="Potassium Channel Kv1.1, Chain A"/>
    <property type="match status" value="1"/>
</dbReference>
<proteinExistence type="predicted"/>
<organism evidence="2 3">
    <name type="scientific">Knufia fluminis</name>
    <dbReference type="NCBI Taxonomy" id="191047"/>
    <lineage>
        <taxon>Eukaryota</taxon>
        <taxon>Fungi</taxon>
        <taxon>Dikarya</taxon>
        <taxon>Ascomycota</taxon>
        <taxon>Pezizomycotina</taxon>
        <taxon>Eurotiomycetes</taxon>
        <taxon>Chaetothyriomycetidae</taxon>
        <taxon>Chaetothyriales</taxon>
        <taxon>Trichomeriaceae</taxon>
        <taxon>Knufia</taxon>
    </lineage>
</organism>
<feature type="domain" description="BTB" evidence="1">
    <location>
        <begin position="105"/>
        <end position="166"/>
    </location>
</feature>
<evidence type="ECO:0000259" key="1">
    <source>
        <dbReference type="PROSITE" id="PS50097"/>
    </source>
</evidence>
<gene>
    <name evidence="2" type="ORF">OHC33_007612</name>
</gene>
<dbReference type="SUPFAM" id="SSF54695">
    <property type="entry name" value="POZ domain"/>
    <property type="match status" value="1"/>
</dbReference>
<dbReference type="CDD" id="cd18186">
    <property type="entry name" value="BTB_POZ_ZBTB_KLHL-like"/>
    <property type="match status" value="1"/>
</dbReference>
<dbReference type="InterPro" id="IPR000210">
    <property type="entry name" value="BTB/POZ_dom"/>
</dbReference>
<evidence type="ECO:0000313" key="3">
    <source>
        <dbReference type="Proteomes" id="UP001316803"/>
    </source>
</evidence>
<comment type="caution">
    <text evidence="2">The sequence shown here is derived from an EMBL/GenBank/DDBJ whole genome shotgun (WGS) entry which is preliminary data.</text>
</comment>
<evidence type="ECO:0000313" key="2">
    <source>
        <dbReference type="EMBL" id="KAK5951194.1"/>
    </source>
</evidence>
<accession>A0AAN8EB77</accession>
<keyword evidence="3" id="KW-1185">Reference proteome</keyword>
<dbReference type="InterPro" id="IPR011333">
    <property type="entry name" value="SKP1/BTB/POZ_sf"/>
</dbReference>
<dbReference type="Pfam" id="PF00651">
    <property type="entry name" value="BTB"/>
    <property type="match status" value="1"/>
</dbReference>
<dbReference type="Proteomes" id="UP001316803">
    <property type="component" value="Unassembled WGS sequence"/>
</dbReference>
<protein>
    <recommendedName>
        <fullName evidence="1">BTB domain-containing protein</fullName>
    </recommendedName>
</protein>